<evidence type="ECO:0000256" key="5">
    <source>
        <dbReference type="ARBA" id="ARBA00023043"/>
    </source>
</evidence>
<evidence type="ECO:0000256" key="8">
    <source>
        <dbReference type="SAM" id="Phobius"/>
    </source>
</evidence>
<keyword evidence="6 8" id="KW-0472">Membrane</keyword>
<evidence type="ECO:0000256" key="4">
    <source>
        <dbReference type="ARBA" id="ARBA00022989"/>
    </source>
</evidence>
<dbReference type="InterPro" id="IPR036770">
    <property type="entry name" value="Ankyrin_rpt-contain_sf"/>
</dbReference>
<keyword evidence="3" id="KW-0677">Repeat</keyword>
<dbReference type="SUPFAM" id="SSF48403">
    <property type="entry name" value="Ankyrin repeat"/>
    <property type="match status" value="1"/>
</dbReference>
<dbReference type="InterPro" id="IPR002110">
    <property type="entry name" value="Ankyrin_rpt"/>
</dbReference>
<accession>A0AAD4WM71</accession>
<keyword evidence="11" id="KW-1185">Reference proteome</keyword>
<sequence length="524" mass="58996">MEIIRHGEDEVYEAAWSGCVESLNALIEKDPHILRKLALVLTTKTETPLHISALLGHLEFTKTLLTHIPKLAEALNSFRRTPLHLASAGGHKEIVQALLFAYRDACLCRDEKGRIPLHYAAMRGEVEVLKELTRANHDSIYVTVDNRLKETVLHLCVKYNQLECLKFLVQLVRDEGEFLNSKAGSDAGMTILQLAWMRGQIQTVRYLLSLAVIRAEANAVNGISLIMLDVLEHSSIAREDFDTTTLEIQPIFRDSGIIRSTEINIENDHVPPPAAAAPNPIAKKKNIRFLQRLQKKGAKGWRKKLMKRLKYPNKWLAETRGILMVVATVISTMTFQAVVDPPGGVWQENNTNTSMLQENKTFTICSDEKVCVAGTAVLGDVLETDFLLFMKFNTISFIASVSVTLLLVSGYPLHNRICMWLLSMAMCVTLTFMALTYLQVLLLVVPFGEVYISSRKIYKKCFMIWIGLLVMVCVMNTFRFLNWVVTKLRPAYFRSKSGFQKIISSRSFSRNASINSEENAAAGV</sequence>
<dbReference type="EMBL" id="JAJFAZ020000002">
    <property type="protein sequence ID" value="KAI5344627.1"/>
    <property type="molecule type" value="Genomic_DNA"/>
</dbReference>
<dbReference type="SMART" id="SM00248">
    <property type="entry name" value="ANK"/>
    <property type="match status" value="6"/>
</dbReference>
<feature type="domain" description="PGG" evidence="9">
    <location>
        <begin position="314"/>
        <end position="441"/>
    </location>
</feature>
<dbReference type="PANTHER" id="PTHR24186">
    <property type="entry name" value="PROTEIN PHOSPHATASE 1 REGULATORY SUBUNIT"/>
    <property type="match status" value="1"/>
</dbReference>
<feature type="repeat" description="ANK" evidence="7">
    <location>
        <begin position="112"/>
        <end position="138"/>
    </location>
</feature>
<comment type="caution">
    <text evidence="10">The sequence shown here is derived from an EMBL/GenBank/DDBJ whole genome shotgun (WGS) entry which is preliminary data.</text>
</comment>
<evidence type="ECO:0000256" key="7">
    <source>
        <dbReference type="PROSITE-ProRule" id="PRU00023"/>
    </source>
</evidence>
<reference evidence="10 11" key="1">
    <citation type="journal article" date="2022" name="G3 (Bethesda)">
        <title>Whole-genome sequence and methylome profiling of the almond [Prunus dulcis (Mill.) D.A. Webb] cultivar 'Nonpareil'.</title>
        <authorList>
            <person name="D'Amico-Willman K.M."/>
            <person name="Ouma W.Z."/>
            <person name="Meulia T."/>
            <person name="Sideli G.M."/>
            <person name="Gradziel T.M."/>
            <person name="Fresnedo-Ramirez J."/>
        </authorList>
    </citation>
    <scope>NUCLEOTIDE SEQUENCE [LARGE SCALE GENOMIC DNA]</scope>
    <source>
        <strain evidence="10">Clone GOH B32 T37-40</strain>
    </source>
</reference>
<protein>
    <recommendedName>
        <fullName evidence="9">PGG domain-containing protein</fullName>
    </recommendedName>
</protein>
<feature type="repeat" description="ANK" evidence="7">
    <location>
        <begin position="78"/>
        <end position="99"/>
    </location>
</feature>
<dbReference type="Proteomes" id="UP001054821">
    <property type="component" value="Chromosome 2"/>
</dbReference>
<organism evidence="10 11">
    <name type="scientific">Prunus dulcis</name>
    <name type="common">Almond</name>
    <name type="synonym">Amygdalus dulcis</name>
    <dbReference type="NCBI Taxonomy" id="3755"/>
    <lineage>
        <taxon>Eukaryota</taxon>
        <taxon>Viridiplantae</taxon>
        <taxon>Streptophyta</taxon>
        <taxon>Embryophyta</taxon>
        <taxon>Tracheophyta</taxon>
        <taxon>Spermatophyta</taxon>
        <taxon>Magnoliopsida</taxon>
        <taxon>eudicotyledons</taxon>
        <taxon>Gunneridae</taxon>
        <taxon>Pentapetalae</taxon>
        <taxon>rosids</taxon>
        <taxon>fabids</taxon>
        <taxon>Rosales</taxon>
        <taxon>Rosaceae</taxon>
        <taxon>Amygdaloideae</taxon>
        <taxon>Amygdaleae</taxon>
        <taxon>Prunus</taxon>
    </lineage>
</organism>
<feature type="transmembrane region" description="Helical" evidence="8">
    <location>
        <begin position="386"/>
        <end position="408"/>
    </location>
</feature>
<keyword evidence="5 7" id="KW-0040">ANK repeat</keyword>
<dbReference type="Pfam" id="PF12796">
    <property type="entry name" value="Ank_2"/>
    <property type="match status" value="2"/>
</dbReference>
<evidence type="ECO:0000313" key="11">
    <source>
        <dbReference type="Proteomes" id="UP001054821"/>
    </source>
</evidence>
<proteinExistence type="predicted"/>
<dbReference type="PROSITE" id="PS50088">
    <property type="entry name" value="ANK_REPEAT"/>
    <property type="match status" value="2"/>
</dbReference>
<dbReference type="PANTHER" id="PTHR24186:SF37">
    <property type="entry name" value="PGG DOMAIN-CONTAINING PROTEIN"/>
    <property type="match status" value="1"/>
</dbReference>
<dbReference type="AlphaFoldDB" id="A0AAD4WM71"/>
<dbReference type="GO" id="GO:0005886">
    <property type="term" value="C:plasma membrane"/>
    <property type="evidence" value="ECO:0007669"/>
    <property type="project" value="TreeGrafter"/>
</dbReference>
<dbReference type="Gene3D" id="1.25.40.20">
    <property type="entry name" value="Ankyrin repeat-containing domain"/>
    <property type="match status" value="1"/>
</dbReference>
<evidence type="ECO:0000256" key="2">
    <source>
        <dbReference type="ARBA" id="ARBA00022692"/>
    </source>
</evidence>
<dbReference type="Pfam" id="PF13962">
    <property type="entry name" value="PGG"/>
    <property type="match status" value="1"/>
</dbReference>
<dbReference type="PROSITE" id="PS50297">
    <property type="entry name" value="ANK_REP_REGION"/>
    <property type="match status" value="2"/>
</dbReference>
<comment type="subcellular location">
    <subcellularLocation>
        <location evidence="1">Membrane</location>
        <topology evidence="1">Multi-pass membrane protein</topology>
    </subcellularLocation>
</comment>
<evidence type="ECO:0000259" key="9">
    <source>
        <dbReference type="Pfam" id="PF13962"/>
    </source>
</evidence>
<keyword evidence="4 8" id="KW-1133">Transmembrane helix</keyword>
<evidence type="ECO:0000313" key="10">
    <source>
        <dbReference type="EMBL" id="KAI5344627.1"/>
    </source>
</evidence>
<gene>
    <name evidence="10" type="ORF">L3X38_012504</name>
</gene>
<evidence type="ECO:0000256" key="1">
    <source>
        <dbReference type="ARBA" id="ARBA00004141"/>
    </source>
</evidence>
<name>A0AAD4WM71_PRUDU</name>
<feature type="transmembrane region" description="Helical" evidence="8">
    <location>
        <begin position="462"/>
        <end position="485"/>
    </location>
</feature>
<evidence type="ECO:0000256" key="6">
    <source>
        <dbReference type="ARBA" id="ARBA00023136"/>
    </source>
</evidence>
<dbReference type="InterPro" id="IPR026961">
    <property type="entry name" value="PGG_dom"/>
</dbReference>
<evidence type="ECO:0000256" key="3">
    <source>
        <dbReference type="ARBA" id="ARBA00022737"/>
    </source>
</evidence>
<keyword evidence="2 8" id="KW-0812">Transmembrane</keyword>
<feature type="transmembrane region" description="Helical" evidence="8">
    <location>
        <begin position="420"/>
        <end position="442"/>
    </location>
</feature>